<feature type="compositionally biased region" description="Basic residues" evidence="3">
    <location>
        <begin position="1094"/>
        <end position="1103"/>
    </location>
</feature>
<protein>
    <submittedName>
        <fullName evidence="4">Uncharacterized protein</fullName>
    </submittedName>
</protein>
<dbReference type="EMBL" id="JH431806">
    <property type="status" value="NOT_ANNOTATED_CDS"/>
    <property type="molecule type" value="Genomic_DNA"/>
</dbReference>
<keyword evidence="2" id="KW-0539">Nucleus</keyword>
<feature type="compositionally biased region" description="Acidic residues" evidence="3">
    <location>
        <begin position="1077"/>
        <end position="1087"/>
    </location>
</feature>
<dbReference type="PANTHER" id="PTHR13213:SF2">
    <property type="entry name" value="MYB-BINDING PROTEIN 1A"/>
    <property type="match status" value="1"/>
</dbReference>
<feature type="region of interest" description="Disordered" evidence="3">
    <location>
        <begin position="1055"/>
        <end position="1108"/>
    </location>
</feature>
<evidence type="ECO:0000256" key="2">
    <source>
        <dbReference type="ARBA" id="ARBA00023242"/>
    </source>
</evidence>
<reference evidence="5" key="1">
    <citation type="submission" date="2011-05" db="EMBL/GenBank/DDBJ databases">
        <authorList>
            <person name="Richards S.R."/>
            <person name="Qu J."/>
            <person name="Jiang H."/>
            <person name="Jhangiani S.N."/>
            <person name="Agravi P."/>
            <person name="Goodspeed R."/>
            <person name="Gross S."/>
            <person name="Mandapat C."/>
            <person name="Jackson L."/>
            <person name="Mathew T."/>
            <person name="Pu L."/>
            <person name="Thornton R."/>
            <person name="Saada N."/>
            <person name="Wilczek-Boney K.B."/>
            <person name="Lee S."/>
            <person name="Kovar C."/>
            <person name="Wu Y."/>
            <person name="Scherer S.E."/>
            <person name="Worley K.C."/>
            <person name="Muzny D.M."/>
            <person name="Gibbs R."/>
        </authorList>
    </citation>
    <scope>NUCLEOTIDE SEQUENCE</scope>
    <source>
        <strain evidence="5">Brora</strain>
    </source>
</reference>
<reference evidence="4" key="2">
    <citation type="submission" date="2015-02" db="UniProtKB">
        <authorList>
            <consortium name="EnsemblMetazoa"/>
        </authorList>
    </citation>
    <scope>IDENTIFICATION</scope>
</reference>
<keyword evidence="5" id="KW-1185">Reference proteome</keyword>
<accession>T1J2H4</accession>
<dbReference type="GO" id="GO:0043565">
    <property type="term" value="F:sequence-specific DNA binding"/>
    <property type="evidence" value="ECO:0007669"/>
    <property type="project" value="TreeGrafter"/>
</dbReference>
<dbReference type="GO" id="GO:0003714">
    <property type="term" value="F:transcription corepressor activity"/>
    <property type="evidence" value="ECO:0007669"/>
    <property type="project" value="TreeGrafter"/>
</dbReference>
<comment type="subcellular location">
    <subcellularLocation>
        <location evidence="1">Nucleus</location>
    </subcellularLocation>
</comment>
<evidence type="ECO:0000313" key="4">
    <source>
        <dbReference type="EnsemblMetazoa" id="SMAR007767-PA"/>
    </source>
</evidence>
<feature type="compositionally biased region" description="Acidic residues" evidence="3">
    <location>
        <begin position="658"/>
        <end position="700"/>
    </location>
</feature>
<dbReference type="Proteomes" id="UP000014500">
    <property type="component" value="Unassembled WGS sequence"/>
</dbReference>
<sequence>MALRKSGEFLNLFWDLAEFEDSTRIEAVVGILNALRSNEDDEVKQDLRYTVERLVKGLTSERKSARLGFFTALTIALKTFDEILVEDVLELVDKHLKPTENNEKRNCIIGQSLLCAAVIRSEKKLTDEQLNIIATKLLATGSKKFYLEVFISNILTNLLEKLNVKKFTKIVFPIFTEILSCGWANATPFNFWLLLNTSRLFPTIVNKNYLKEHWEHNVLVKEDTCKQLAQIMMKSTSAHPKIHPVCVELVSAAQNLKIFDYFWETVVDNTLISAGQEKVYLSFELIKITLPKLETTDDVKSILKENFIRQFIQNLSHEELPLHCAAKKLADFFVTFVSTCEDTSIQSVIVQRFLTKPGTILFDKITKTRTIASLLSELKFEALDDVTTFLMEYISGNSGDGVINSVDADNHRVVAAKQLEHLFKHKSLVKKNWQWKKKVIQFFVENAFFDVKSSDQEKSVVSPEMHSCLSSCLLRIYGQITTQTFNYWKPNIQDLLTTYYESIELCNNLFKDPTRSLPTPACSQEVMIHWNRLWKVVKSIRERIKPMDSGKMATDSCIFEILYLQMMLQLLVNPEEIVPFIEEVEICYEKAMEHESEDEDEPNWIQVLIDIILSFVSKAEQKPFHCIVESIMHLLAPRLTVKTVQQILNVISPHADESDILVDEDEEEMEEECADESSDSNDDDATSEESLSSEDEDLEEGETKSFDAAMQLALTNESDESDIDLDQVDQAELDRKDEIFAELLRLKKKPGVQAECDLRNFKLRCLNLLNIIVDVYPTIPVICSMIVPILEIVVEFAYKNQESRVLHVRAETLLRRLVIQKEFEEPIDPSEKPDFLAIWHQIVGMAEKISNLHITVDLADAITLLTRCMKKWSSNDADLLNELVKAYKSLMDRYFVERTSHIHLSFISTFLDKNLDLAGEFLIDIIDFTARSDVRLYKKTQSLGLAATIINRPEVLKDWKLKKWNIVYSKLDNSVKKSISDMGTEMKPTFASNLFKVYLSFYQQYKKIVGKPFEIISEDLITPIFHNLPKAAKKFIRKLNQEREKMGKDITVLSPKTTTSKKRKREEKLKSTNADPEAQDLAEEIPEQSEPIKKKSPKKRRKSSLNLIKAEDQMEVTISKKKAEEKLQSMHADTETQDLAEKIPEQSEPKKKKSPKKRRKSSLNLKAEQDPIEVTISTPDKNTENVVNEETKIKIDCTINTEEETKELEKSEIANPSLEEKIDSEVNSIQNGIEEVKECEITYQNGFDEFPELVIDESDNSSSCQIICEQVIPESPVKELQKRRKLEKDDDITEKCASVTSNRLKERLTRAKTSTLAVVREEVGSNSLEDDPFDFKSDLETSPIKYKGAKRSTTLNSAKKIILNGQNTSPVELKDIYGNGENALSVTGRRPIRTRTISETSSVDGCRRSSRLQNKKLK</sequence>
<dbReference type="GO" id="GO:0003723">
    <property type="term" value="F:RNA binding"/>
    <property type="evidence" value="ECO:0007669"/>
    <property type="project" value="TreeGrafter"/>
</dbReference>
<dbReference type="eggNOG" id="KOG1926">
    <property type="taxonomic scope" value="Eukaryota"/>
</dbReference>
<dbReference type="HOGENOM" id="CLU_253075_0_0_1"/>
<feature type="compositionally biased region" description="Basic and acidic residues" evidence="3">
    <location>
        <begin position="1125"/>
        <end position="1149"/>
    </location>
</feature>
<feature type="compositionally biased region" description="Basic residues" evidence="3">
    <location>
        <begin position="1408"/>
        <end position="1418"/>
    </location>
</feature>
<dbReference type="PhylomeDB" id="T1J2H4"/>
<dbReference type="Pfam" id="PF04931">
    <property type="entry name" value="DNA_pol_phi"/>
    <property type="match status" value="1"/>
</dbReference>
<dbReference type="InterPro" id="IPR007015">
    <property type="entry name" value="DNA_pol_V/MYBBP1A"/>
</dbReference>
<name>T1J2H4_STRMM</name>
<dbReference type="OMA" id="LQTGHFW"/>
<dbReference type="STRING" id="126957.T1J2H4"/>
<evidence type="ECO:0000313" key="5">
    <source>
        <dbReference type="Proteomes" id="UP000014500"/>
    </source>
</evidence>
<feature type="region of interest" description="Disordered" evidence="3">
    <location>
        <begin position="1395"/>
        <end position="1418"/>
    </location>
</feature>
<organism evidence="4 5">
    <name type="scientific">Strigamia maritima</name>
    <name type="common">European centipede</name>
    <name type="synonym">Geophilus maritimus</name>
    <dbReference type="NCBI Taxonomy" id="126957"/>
    <lineage>
        <taxon>Eukaryota</taxon>
        <taxon>Metazoa</taxon>
        <taxon>Ecdysozoa</taxon>
        <taxon>Arthropoda</taxon>
        <taxon>Myriapoda</taxon>
        <taxon>Chilopoda</taxon>
        <taxon>Pleurostigmophora</taxon>
        <taxon>Geophilomorpha</taxon>
        <taxon>Linotaeniidae</taxon>
        <taxon>Strigamia</taxon>
    </lineage>
</organism>
<proteinExistence type="predicted"/>
<feature type="region of interest" description="Disordered" evidence="3">
    <location>
        <begin position="658"/>
        <end position="702"/>
    </location>
</feature>
<evidence type="ECO:0000256" key="3">
    <source>
        <dbReference type="SAM" id="MobiDB-lite"/>
    </source>
</evidence>
<dbReference type="GO" id="GO:0005730">
    <property type="term" value="C:nucleolus"/>
    <property type="evidence" value="ECO:0007669"/>
    <property type="project" value="InterPro"/>
</dbReference>
<dbReference type="EnsemblMetazoa" id="SMAR007767-RA">
    <property type="protein sequence ID" value="SMAR007767-PA"/>
    <property type="gene ID" value="SMAR007767"/>
</dbReference>
<dbReference type="PANTHER" id="PTHR13213">
    <property type="entry name" value="MYB-BINDING PROTEIN 1A FAMILY MEMBER"/>
    <property type="match status" value="1"/>
</dbReference>
<feature type="region of interest" description="Disordered" evidence="3">
    <location>
        <begin position="1125"/>
        <end position="1183"/>
    </location>
</feature>
<evidence type="ECO:0000256" key="1">
    <source>
        <dbReference type="ARBA" id="ARBA00004123"/>
    </source>
</evidence>
<feature type="compositionally biased region" description="Basic residues" evidence="3">
    <location>
        <begin position="1150"/>
        <end position="1161"/>
    </location>
</feature>